<keyword evidence="2" id="KW-0472">Membrane</keyword>
<feature type="region of interest" description="Disordered" evidence="1">
    <location>
        <begin position="170"/>
        <end position="189"/>
    </location>
</feature>
<keyword evidence="2" id="KW-1133">Transmembrane helix</keyword>
<dbReference type="RefSeq" id="WP_307282133.1">
    <property type="nucleotide sequence ID" value="NZ_JAUSVX010000017.1"/>
</dbReference>
<gene>
    <name evidence="3" type="ORF">QO011_006636</name>
</gene>
<reference evidence="3 4" key="1">
    <citation type="submission" date="2023-07" db="EMBL/GenBank/DDBJ databases">
        <title>Genomic Encyclopedia of Type Strains, Phase IV (KMG-IV): sequencing the most valuable type-strain genomes for metagenomic binning, comparative biology and taxonomic classification.</title>
        <authorList>
            <person name="Goeker M."/>
        </authorList>
    </citation>
    <scope>NUCLEOTIDE SEQUENCE [LARGE SCALE GENOMIC DNA]</scope>
    <source>
        <strain evidence="3 4">DSM 19619</strain>
    </source>
</reference>
<feature type="transmembrane region" description="Helical" evidence="2">
    <location>
        <begin position="198"/>
        <end position="220"/>
    </location>
</feature>
<evidence type="ECO:0000256" key="1">
    <source>
        <dbReference type="SAM" id="MobiDB-lite"/>
    </source>
</evidence>
<dbReference type="Proteomes" id="UP001242480">
    <property type="component" value="Unassembled WGS sequence"/>
</dbReference>
<evidence type="ECO:0000313" key="4">
    <source>
        <dbReference type="Proteomes" id="UP001242480"/>
    </source>
</evidence>
<name>A0ABU0JH36_9HYPH</name>
<dbReference type="EMBL" id="JAUSVX010000017">
    <property type="protein sequence ID" value="MDQ0473600.1"/>
    <property type="molecule type" value="Genomic_DNA"/>
</dbReference>
<sequence length="225" mass="25046">MEYRTPPSTEPPSLREAIRKARLDDAERAAAIADLRGVELARLEVLSDLLAPVFAQLPEGVDLFDHGLVPGEHPRLYVDMLAYVEMARGTREYRFVQDTRWGQRLMAESEDVASMRATVTNYVALRLIEREKALRSDSVEGRLNRAERGKPLDADAAEARLRAGLAQAQATQAAPAAPSPPADAGPERQSQWRRKLDAVVWLLIGAFLGVVAYAFAWPWFVQRAL</sequence>
<evidence type="ECO:0000256" key="2">
    <source>
        <dbReference type="SAM" id="Phobius"/>
    </source>
</evidence>
<keyword evidence="2" id="KW-0812">Transmembrane</keyword>
<protein>
    <recommendedName>
        <fullName evidence="5">Type IV / VI secretion system DotU domain-containing protein</fullName>
    </recommendedName>
</protein>
<accession>A0ABU0JH36</accession>
<proteinExistence type="predicted"/>
<comment type="caution">
    <text evidence="3">The sequence shown here is derived from an EMBL/GenBank/DDBJ whole genome shotgun (WGS) entry which is preliminary data.</text>
</comment>
<organism evidence="3 4">
    <name type="scientific">Labrys wisconsinensis</name>
    <dbReference type="NCBI Taxonomy" id="425677"/>
    <lineage>
        <taxon>Bacteria</taxon>
        <taxon>Pseudomonadati</taxon>
        <taxon>Pseudomonadota</taxon>
        <taxon>Alphaproteobacteria</taxon>
        <taxon>Hyphomicrobiales</taxon>
        <taxon>Xanthobacteraceae</taxon>
        <taxon>Labrys</taxon>
    </lineage>
</organism>
<evidence type="ECO:0000313" key="3">
    <source>
        <dbReference type="EMBL" id="MDQ0473600.1"/>
    </source>
</evidence>
<keyword evidence="4" id="KW-1185">Reference proteome</keyword>
<evidence type="ECO:0008006" key="5">
    <source>
        <dbReference type="Google" id="ProtNLM"/>
    </source>
</evidence>